<sequence>MSRWRASTVQHGLAGQVHSHSTQSFVGNPWLRFEAKEAPQLLRRLETRATTATTRTPPRAGMRRRRIFVLFICGTLPFLQ</sequence>
<name>F9XRX4_ZYMTI</name>
<organism evidence="2 3">
    <name type="scientific">Zymoseptoria tritici (strain CBS 115943 / IPO323)</name>
    <name type="common">Speckled leaf blotch fungus</name>
    <name type="synonym">Septoria tritici</name>
    <dbReference type="NCBI Taxonomy" id="336722"/>
    <lineage>
        <taxon>Eukaryota</taxon>
        <taxon>Fungi</taxon>
        <taxon>Dikarya</taxon>
        <taxon>Ascomycota</taxon>
        <taxon>Pezizomycotina</taxon>
        <taxon>Dothideomycetes</taxon>
        <taxon>Dothideomycetidae</taxon>
        <taxon>Mycosphaerellales</taxon>
        <taxon>Mycosphaerellaceae</taxon>
        <taxon>Zymoseptoria</taxon>
    </lineage>
</organism>
<feature type="region of interest" description="Disordered" evidence="1">
    <location>
        <begin position="1"/>
        <end position="21"/>
    </location>
</feature>
<evidence type="ECO:0000256" key="1">
    <source>
        <dbReference type="SAM" id="MobiDB-lite"/>
    </source>
</evidence>
<dbReference type="RefSeq" id="XP_003847049.1">
    <property type="nucleotide sequence ID" value="XM_003847001.1"/>
</dbReference>
<dbReference type="Proteomes" id="UP000008062">
    <property type="component" value="Chromosome 19"/>
</dbReference>
<dbReference type="KEGG" id="ztr:MYCGRDRAFT_106688"/>
<dbReference type="AlphaFoldDB" id="F9XRX4"/>
<dbReference type="GeneID" id="13399208"/>
<dbReference type="InParanoid" id="F9XRX4"/>
<proteinExistence type="predicted"/>
<evidence type="ECO:0000313" key="2">
    <source>
        <dbReference type="EMBL" id="EGP82025.1"/>
    </source>
</evidence>
<dbReference type="EMBL" id="CM001214">
    <property type="protein sequence ID" value="EGP82025.1"/>
    <property type="molecule type" value="Genomic_DNA"/>
</dbReference>
<feature type="compositionally biased region" description="Polar residues" evidence="1">
    <location>
        <begin position="1"/>
        <end position="10"/>
    </location>
</feature>
<keyword evidence="3" id="KW-1185">Reference proteome</keyword>
<accession>F9XRX4</accession>
<dbReference type="HOGENOM" id="CLU_2591615_0_0_1"/>
<reference evidence="2 3" key="1">
    <citation type="journal article" date="2011" name="PLoS Genet.">
        <title>Finished genome of the fungal wheat pathogen Mycosphaerella graminicola reveals dispensome structure, chromosome plasticity, and stealth pathogenesis.</title>
        <authorList>
            <person name="Goodwin S.B."/>
            <person name="Ben M'barek S."/>
            <person name="Dhillon B."/>
            <person name="Wittenberg A.H.J."/>
            <person name="Crane C.F."/>
            <person name="Hane J.K."/>
            <person name="Foster A.J."/>
            <person name="Van der Lee T.A.J."/>
            <person name="Grimwood J."/>
            <person name="Aerts A."/>
            <person name="Antoniw J."/>
            <person name="Bailey A."/>
            <person name="Bluhm B."/>
            <person name="Bowler J."/>
            <person name="Bristow J."/>
            <person name="van der Burgt A."/>
            <person name="Canto-Canche B."/>
            <person name="Churchill A.C.L."/>
            <person name="Conde-Ferraez L."/>
            <person name="Cools H.J."/>
            <person name="Coutinho P.M."/>
            <person name="Csukai M."/>
            <person name="Dehal P."/>
            <person name="De Wit P."/>
            <person name="Donzelli B."/>
            <person name="van de Geest H.C."/>
            <person name="van Ham R.C.H.J."/>
            <person name="Hammond-Kosack K.E."/>
            <person name="Henrissat B."/>
            <person name="Kilian A."/>
            <person name="Kobayashi A.K."/>
            <person name="Koopmann E."/>
            <person name="Kourmpetis Y."/>
            <person name="Kuzniar A."/>
            <person name="Lindquist E."/>
            <person name="Lombard V."/>
            <person name="Maliepaard C."/>
            <person name="Martins N."/>
            <person name="Mehrabi R."/>
            <person name="Nap J.P.H."/>
            <person name="Ponomarenko A."/>
            <person name="Rudd J.J."/>
            <person name="Salamov A."/>
            <person name="Schmutz J."/>
            <person name="Schouten H.J."/>
            <person name="Shapiro H."/>
            <person name="Stergiopoulos I."/>
            <person name="Torriani S.F.F."/>
            <person name="Tu H."/>
            <person name="de Vries R.P."/>
            <person name="Waalwijk C."/>
            <person name="Ware S.B."/>
            <person name="Wiebenga A."/>
            <person name="Zwiers L.-H."/>
            <person name="Oliver R.P."/>
            <person name="Grigoriev I.V."/>
            <person name="Kema G.H.J."/>
        </authorList>
    </citation>
    <scope>NUCLEOTIDE SEQUENCE [LARGE SCALE GENOMIC DNA]</scope>
    <source>
        <strain evidence="3">CBS 115943 / IPO323</strain>
    </source>
</reference>
<gene>
    <name evidence="2" type="ORF">MYCGRDRAFT_106688</name>
</gene>
<evidence type="ECO:0000313" key="3">
    <source>
        <dbReference type="Proteomes" id="UP000008062"/>
    </source>
</evidence>
<protein>
    <submittedName>
        <fullName evidence="2">Uncharacterized protein</fullName>
    </submittedName>
</protein>